<comment type="caution">
    <text evidence="1">The sequence shown here is derived from an EMBL/GenBank/DDBJ whole genome shotgun (WGS) entry which is preliminary data.</text>
</comment>
<evidence type="ECO:0000313" key="1">
    <source>
        <dbReference type="EMBL" id="RZE15441.1"/>
    </source>
</evidence>
<accession>A0A8G1ZLP1</accession>
<protein>
    <submittedName>
        <fullName evidence="1">PRL2-23</fullName>
    </submittedName>
</protein>
<dbReference type="RefSeq" id="WP_129805984.1">
    <property type="nucleotide sequence ID" value="NZ_CP108648.1"/>
</dbReference>
<dbReference type="Proteomes" id="UP000292693">
    <property type="component" value="Unassembled WGS sequence"/>
</dbReference>
<gene>
    <name evidence="1" type="ORF">C0Q92_30785</name>
</gene>
<organism evidence="1 2">
    <name type="scientific">Streptomyces albidoflavus</name>
    <dbReference type="NCBI Taxonomy" id="1886"/>
    <lineage>
        <taxon>Bacteria</taxon>
        <taxon>Bacillati</taxon>
        <taxon>Actinomycetota</taxon>
        <taxon>Actinomycetes</taxon>
        <taxon>Kitasatosporales</taxon>
        <taxon>Streptomycetaceae</taxon>
        <taxon>Streptomyces</taxon>
        <taxon>Streptomyces albidoflavus group</taxon>
    </lineage>
</organism>
<reference evidence="1 2" key="1">
    <citation type="submission" date="2017-12" db="EMBL/GenBank/DDBJ databases">
        <title>Population genomics insights into the ecological differentiation and adaptive evolution in streptomycetes.</title>
        <authorList>
            <person name="Li Y."/>
            <person name="Huang Y."/>
        </authorList>
    </citation>
    <scope>NUCLEOTIDE SEQUENCE [LARGE SCALE GENOMIC DNA]</scope>
    <source>
        <strain evidence="1 2">NBRC 100770</strain>
    </source>
</reference>
<dbReference type="AlphaFoldDB" id="A0A8G1ZLP1"/>
<evidence type="ECO:0000313" key="2">
    <source>
        <dbReference type="Proteomes" id="UP000292693"/>
    </source>
</evidence>
<dbReference type="GeneID" id="97271823"/>
<dbReference type="EMBL" id="PKLL01000033">
    <property type="protein sequence ID" value="RZE15441.1"/>
    <property type="molecule type" value="Genomic_DNA"/>
</dbReference>
<name>A0A8G1ZLP1_9ACTN</name>
<sequence>MWQSIIAVIGTLAGATLTGAMQTRAARATRAADHAEALRQAAVEAVIALAVAVSDHRRTMWMLGDSQLAGAADTRLLDLQAETHRTRSAITAPAARVQLLVRDEGLRDAARTAITATYAMRDPETPQALTRLRADALTAHDAMVDAASRILA</sequence>
<proteinExistence type="predicted"/>